<accession>A0ABD0P0Z8</accession>
<feature type="compositionally biased region" description="Acidic residues" evidence="1">
    <location>
        <begin position="11"/>
        <end position="27"/>
    </location>
</feature>
<proteinExistence type="predicted"/>
<dbReference type="Pfam" id="PF08073">
    <property type="entry name" value="CHDNT"/>
    <property type="match status" value="1"/>
</dbReference>
<dbReference type="EMBL" id="JAMKFB020000019">
    <property type="protein sequence ID" value="KAL0166921.1"/>
    <property type="molecule type" value="Genomic_DNA"/>
</dbReference>
<feature type="compositionally biased region" description="Acidic residues" evidence="1">
    <location>
        <begin position="66"/>
        <end position="77"/>
    </location>
</feature>
<dbReference type="Proteomes" id="UP001529510">
    <property type="component" value="Unassembled WGS sequence"/>
</dbReference>
<keyword evidence="4" id="KW-1185">Reference proteome</keyword>
<dbReference type="InterPro" id="IPR012958">
    <property type="entry name" value="CHD_N"/>
</dbReference>
<comment type="caution">
    <text evidence="3">The sequence shown here is derived from an EMBL/GenBank/DDBJ whole genome shotgun (WGS) entry which is preliminary data.</text>
</comment>
<name>A0ABD0P0Z8_CIRMR</name>
<feature type="compositionally biased region" description="Basic residues" evidence="1">
    <location>
        <begin position="33"/>
        <end position="49"/>
    </location>
</feature>
<feature type="domain" description="CHD N-terminal" evidence="2">
    <location>
        <begin position="87"/>
        <end position="109"/>
    </location>
</feature>
<reference evidence="3 4" key="1">
    <citation type="submission" date="2024-05" db="EMBL/GenBank/DDBJ databases">
        <title>Genome sequencing and assembly of Indian major carp, Cirrhinus mrigala (Hamilton, 1822).</title>
        <authorList>
            <person name="Mohindra V."/>
            <person name="Chowdhury L.M."/>
            <person name="Lal K."/>
            <person name="Jena J.K."/>
        </authorList>
    </citation>
    <scope>NUCLEOTIDE SEQUENCE [LARGE SCALE GENOMIC DNA]</scope>
    <source>
        <strain evidence="3">CM1030</strain>
        <tissue evidence="3">Blood</tissue>
    </source>
</reference>
<evidence type="ECO:0000313" key="3">
    <source>
        <dbReference type="EMBL" id="KAL0166921.1"/>
    </source>
</evidence>
<dbReference type="AlphaFoldDB" id="A0ABD0P0Z8"/>
<feature type="non-terminal residue" evidence="3">
    <location>
        <position position="1"/>
    </location>
</feature>
<organism evidence="3 4">
    <name type="scientific">Cirrhinus mrigala</name>
    <name type="common">Mrigala</name>
    <dbReference type="NCBI Taxonomy" id="683832"/>
    <lineage>
        <taxon>Eukaryota</taxon>
        <taxon>Metazoa</taxon>
        <taxon>Chordata</taxon>
        <taxon>Craniata</taxon>
        <taxon>Vertebrata</taxon>
        <taxon>Euteleostomi</taxon>
        <taxon>Actinopterygii</taxon>
        <taxon>Neopterygii</taxon>
        <taxon>Teleostei</taxon>
        <taxon>Ostariophysi</taxon>
        <taxon>Cypriniformes</taxon>
        <taxon>Cyprinidae</taxon>
        <taxon>Labeoninae</taxon>
        <taxon>Labeonini</taxon>
        <taxon>Cirrhinus</taxon>
    </lineage>
</organism>
<evidence type="ECO:0000256" key="1">
    <source>
        <dbReference type="SAM" id="MobiDB-lite"/>
    </source>
</evidence>
<feature type="compositionally biased region" description="Low complexity" evidence="1">
    <location>
        <begin position="50"/>
        <end position="59"/>
    </location>
</feature>
<evidence type="ECO:0000259" key="2">
    <source>
        <dbReference type="Pfam" id="PF08073"/>
    </source>
</evidence>
<protein>
    <recommendedName>
        <fullName evidence="2">CHD N-terminal domain-containing protein</fullName>
    </recommendedName>
</protein>
<gene>
    <name evidence="3" type="ORF">M9458_038765</name>
</gene>
<sequence length="109" mass="12380">DIGISSPEPVEGPDMDDGEEDRSESEGSDYTPGRKKKKRASTVKDKKRSSSAADRNAAASKRREPEEEEDEDDDDALLDTWGMEDIDHVFTEEDYRTLTNYKAFSQFVR</sequence>
<feature type="region of interest" description="Disordered" evidence="1">
    <location>
        <begin position="1"/>
        <end position="79"/>
    </location>
</feature>
<evidence type="ECO:0000313" key="4">
    <source>
        <dbReference type="Proteomes" id="UP001529510"/>
    </source>
</evidence>